<accession>A0A951PTH9</accession>
<dbReference type="InterPro" id="IPR050565">
    <property type="entry name" value="LYPA1-2/EST-like"/>
</dbReference>
<dbReference type="Pfam" id="PF02230">
    <property type="entry name" value="Abhydrolase_2"/>
    <property type="match status" value="1"/>
</dbReference>
<evidence type="ECO:0000256" key="1">
    <source>
        <dbReference type="ARBA" id="ARBA00006499"/>
    </source>
</evidence>
<dbReference type="Proteomes" id="UP000753908">
    <property type="component" value="Unassembled WGS sequence"/>
</dbReference>
<dbReference type="PANTHER" id="PTHR10655">
    <property type="entry name" value="LYSOPHOSPHOLIPASE-RELATED"/>
    <property type="match status" value="1"/>
</dbReference>
<comment type="caution">
    <text evidence="4">The sequence shown here is derived from an EMBL/GenBank/DDBJ whole genome shotgun (WGS) entry which is preliminary data.</text>
</comment>
<organism evidence="4 5">
    <name type="scientific">Symplocastrum torsivum CPER-KK1</name>
    <dbReference type="NCBI Taxonomy" id="450513"/>
    <lineage>
        <taxon>Bacteria</taxon>
        <taxon>Bacillati</taxon>
        <taxon>Cyanobacteriota</taxon>
        <taxon>Cyanophyceae</taxon>
        <taxon>Oscillatoriophycideae</taxon>
        <taxon>Oscillatoriales</taxon>
        <taxon>Microcoleaceae</taxon>
        <taxon>Symplocastrum</taxon>
    </lineage>
</organism>
<reference evidence="4" key="2">
    <citation type="journal article" date="2022" name="Microbiol. Resour. Announc.">
        <title>Metagenome Sequencing to Explore Phylogenomics of Terrestrial Cyanobacteria.</title>
        <authorList>
            <person name="Ward R.D."/>
            <person name="Stajich J.E."/>
            <person name="Johansen J.R."/>
            <person name="Huntemann M."/>
            <person name="Clum A."/>
            <person name="Foster B."/>
            <person name="Foster B."/>
            <person name="Roux S."/>
            <person name="Palaniappan K."/>
            <person name="Varghese N."/>
            <person name="Mukherjee S."/>
            <person name="Reddy T.B.K."/>
            <person name="Daum C."/>
            <person name="Copeland A."/>
            <person name="Chen I.A."/>
            <person name="Ivanova N.N."/>
            <person name="Kyrpides N.C."/>
            <person name="Shapiro N."/>
            <person name="Eloe-Fadrosh E.A."/>
            <person name="Pietrasiak N."/>
        </authorList>
    </citation>
    <scope>NUCLEOTIDE SEQUENCE</scope>
    <source>
        <strain evidence="4">CPER-KK1</strain>
    </source>
</reference>
<gene>
    <name evidence="4" type="ORF">KME25_31865</name>
</gene>
<sequence>MTLLKACTENSTSAQNPTDSDLGDKYLSLKFISVPPATGQTPTALIVCLHGFGGRSQELAPFAPVLNLPEYQFLFPDAPYPHPSVSGGRMWYNLQSQDDQGVISSRQQLTDWLKSLEANTGVPLSRTILSGFSQGGAMTLDVGLTLPLAGLVSLSGYMHPIPNLSGKSLPPVLIVHGTKDQVVSLAAAQRARDRLTAAGAAVKYQEYNIGHEISPEVLALMRSFIVDVLQ</sequence>
<feature type="domain" description="Phospholipase/carboxylesterase/thioesterase" evidence="3">
    <location>
        <begin position="39"/>
        <end position="225"/>
    </location>
</feature>
<protein>
    <submittedName>
        <fullName evidence="4">Alpha/beta hydrolase</fullName>
    </submittedName>
</protein>
<dbReference type="InterPro" id="IPR003140">
    <property type="entry name" value="PLipase/COase/thioEstase"/>
</dbReference>
<evidence type="ECO:0000259" key="3">
    <source>
        <dbReference type="Pfam" id="PF02230"/>
    </source>
</evidence>
<dbReference type="Gene3D" id="3.40.50.1820">
    <property type="entry name" value="alpha/beta hydrolase"/>
    <property type="match status" value="1"/>
</dbReference>
<comment type="similarity">
    <text evidence="1">Belongs to the AB hydrolase superfamily. AB hydrolase 2 family.</text>
</comment>
<proteinExistence type="inferred from homology"/>
<dbReference type="SUPFAM" id="SSF53474">
    <property type="entry name" value="alpha/beta-Hydrolases"/>
    <property type="match status" value="1"/>
</dbReference>
<keyword evidence="2 4" id="KW-0378">Hydrolase</keyword>
<dbReference type="AlphaFoldDB" id="A0A951PTH9"/>
<dbReference type="InterPro" id="IPR029058">
    <property type="entry name" value="AB_hydrolase_fold"/>
</dbReference>
<evidence type="ECO:0000256" key="2">
    <source>
        <dbReference type="ARBA" id="ARBA00022801"/>
    </source>
</evidence>
<dbReference type="GO" id="GO:0016787">
    <property type="term" value="F:hydrolase activity"/>
    <property type="evidence" value="ECO:0007669"/>
    <property type="project" value="UniProtKB-KW"/>
</dbReference>
<dbReference type="PANTHER" id="PTHR10655:SF17">
    <property type="entry name" value="LYSOPHOSPHOLIPASE-LIKE PROTEIN 1"/>
    <property type="match status" value="1"/>
</dbReference>
<dbReference type="EMBL" id="JAHHIF010000078">
    <property type="protein sequence ID" value="MBW4548966.1"/>
    <property type="molecule type" value="Genomic_DNA"/>
</dbReference>
<name>A0A951PTH9_9CYAN</name>
<evidence type="ECO:0000313" key="4">
    <source>
        <dbReference type="EMBL" id="MBW4548966.1"/>
    </source>
</evidence>
<evidence type="ECO:0000313" key="5">
    <source>
        <dbReference type="Proteomes" id="UP000753908"/>
    </source>
</evidence>
<reference evidence="4" key="1">
    <citation type="submission" date="2021-05" db="EMBL/GenBank/DDBJ databases">
        <authorList>
            <person name="Pietrasiak N."/>
            <person name="Ward R."/>
            <person name="Stajich J.E."/>
            <person name="Kurbessoian T."/>
        </authorList>
    </citation>
    <scope>NUCLEOTIDE SEQUENCE</scope>
    <source>
        <strain evidence="4">CPER-KK1</strain>
    </source>
</reference>